<dbReference type="EMBL" id="AUYB01000102">
    <property type="protein sequence ID" value="KZN38032.1"/>
    <property type="molecule type" value="Genomic_DNA"/>
</dbReference>
<protein>
    <submittedName>
        <fullName evidence="2">Uncharacterized protein</fullName>
    </submittedName>
</protein>
<dbReference type="AlphaFoldDB" id="A0A166WSN5"/>
<comment type="caution">
    <text evidence="2">The sequence shown here is derived from an EMBL/GenBank/DDBJ whole genome shotgun (WGS) entry which is preliminary data.</text>
</comment>
<name>A0A166WSN5_9GAMM</name>
<dbReference type="PATRIC" id="fig|1365250.3.peg.2334"/>
<organism evidence="2 3">
    <name type="scientific">Pseudoalteromonas luteoviolacea DSM 6061</name>
    <dbReference type="NCBI Taxonomy" id="1365250"/>
    <lineage>
        <taxon>Bacteria</taxon>
        <taxon>Pseudomonadati</taxon>
        <taxon>Pseudomonadota</taxon>
        <taxon>Gammaproteobacteria</taxon>
        <taxon>Alteromonadales</taxon>
        <taxon>Pseudoalteromonadaceae</taxon>
        <taxon>Pseudoalteromonas</taxon>
    </lineage>
</organism>
<dbReference type="RefSeq" id="WP_081232416.1">
    <property type="nucleotide sequence ID" value="NZ_AQHB01000046.1"/>
</dbReference>
<keyword evidence="3" id="KW-1185">Reference proteome</keyword>
<sequence>MMKTKLFLMLLGLTVSQFSYASSVERSSKGVIKNLISYADYGNGDVFISLPTNGATCSYGYYVNKNSAGFQANLSMLLAAYHSQTPVYIHGFTAESKRWTGSNSPVCEIYSVQFER</sequence>
<feature type="chain" id="PRO_5007882003" evidence="1">
    <location>
        <begin position="22"/>
        <end position="116"/>
    </location>
</feature>
<evidence type="ECO:0000313" key="2">
    <source>
        <dbReference type="EMBL" id="KZN38032.1"/>
    </source>
</evidence>
<proteinExistence type="predicted"/>
<keyword evidence="1" id="KW-0732">Signal</keyword>
<reference evidence="2 3" key="1">
    <citation type="submission" date="2013-07" db="EMBL/GenBank/DDBJ databases">
        <title>Comparative Genomic and Metabolomic Analysis of Twelve Strains of Pseudoalteromonas luteoviolacea.</title>
        <authorList>
            <person name="Vynne N.G."/>
            <person name="Mansson M."/>
            <person name="Gram L."/>
        </authorList>
    </citation>
    <scope>NUCLEOTIDE SEQUENCE [LARGE SCALE GENOMIC DNA]</scope>
    <source>
        <strain evidence="2 3">DSM 6061</strain>
    </source>
</reference>
<accession>A0A166WSN5</accession>
<dbReference type="Proteomes" id="UP000076643">
    <property type="component" value="Unassembled WGS sequence"/>
</dbReference>
<evidence type="ECO:0000313" key="3">
    <source>
        <dbReference type="Proteomes" id="UP000076643"/>
    </source>
</evidence>
<feature type="signal peptide" evidence="1">
    <location>
        <begin position="1"/>
        <end position="21"/>
    </location>
</feature>
<evidence type="ECO:0000256" key="1">
    <source>
        <dbReference type="SAM" id="SignalP"/>
    </source>
</evidence>
<gene>
    <name evidence="2" type="ORF">N475_15505</name>
</gene>